<proteinExistence type="predicted"/>
<accession>A0ABS6M6B3</accession>
<name>A0ABS6M6B3_9GAMM</name>
<dbReference type="InterPro" id="IPR007215">
    <property type="entry name" value="Sulphur_relay_TusB/DsrH"/>
</dbReference>
<sequence length="93" mass="10339">MTLHILNRSPSDKGIFNSYQAALTADDTLLLIEEAVYWILPHHSASLSGLPARVVVLAPDRAARGVTKGEYEEVDDAGFVMLTLEHERTLSWF</sequence>
<gene>
    <name evidence="1" type="primary">tusB</name>
    <name evidence="1" type="ORF">KTN04_00525</name>
</gene>
<evidence type="ECO:0000313" key="1">
    <source>
        <dbReference type="EMBL" id="MBV0931823.1"/>
    </source>
</evidence>
<dbReference type="PANTHER" id="PTHR37526:SF1">
    <property type="entry name" value="PROTEIN TUSB"/>
    <property type="match status" value="1"/>
</dbReference>
<dbReference type="Proteomes" id="UP000755551">
    <property type="component" value="Unassembled WGS sequence"/>
</dbReference>
<dbReference type="PANTHER" id="PTHR37526">
    <property type="entry name" value="PROTEIN TUSB"/>
    <property type="match status" value="1"/>
</dbReference>
<dbReference type="EMBL" id="JAHQZT010000001">
    <property type="protein sequence ID" value="MBV0931823.1"/>
    <property type="molecule type" value="Genomic_DNA"/>
</dbReference>
<reference evidence="1 2" key="1">
    <citation type="submission" date="2021-06" db="EMBL/GenBank/DDBJ databases">
        <title>Bacterium isolated from marine sediment.</title>
        <authorList>
            <person name="Zhu K.-L."/>
            <person name="Du Z.-J."/>
            <person name="Liang Q.-Y."/>
        </authorList>
    </citation>
    <scope>NUCLEOTIDE SEQUENCE [LARGE SCALE GENOMIC DNA]</scope>
    <source>
        <strain evidence="1 2">A346</strain>
    </source>
</reference>
<dbReference type="NCBIfam" id="TIGR03011">
    <property type="entry name" value="sulf_tusB_dsrH"/>
    <property type="match status" value="1"/>
</dbReference>
<comment type="caution">
    <text evidence="1">The sequence shown here is derived from an EMBL/GenBank/DDBJ whole genome shotgun (WGS) entry which is preliminary data.</text>
</comment>
<keyword evidence="2" id="KW-1185">Reference proteome</keyword>
<dbReference type="Pfam" id="PF04077">
    <property type="entry name" value="DsrH"/>
    <property type="match status" value="1"/>
</dbReference>
<protein>
    <submittedName>
        <fullName evidence="1">Sulfurtransferase complex subunit TusB</fullName>
    </submittedName>
</protein>
<dbReference type="RefSeq" id="WP_217333251.1">
    <property type="nucleotide sequence ID" value="NZ_JAHQZT010000001.1"/>
</dbReference>
<evidence type="ECO:0000313" key="2">
    <source>
        <dbReference type="Proteomes" id="UP000755551"/>
    </source>
</evidence>
<organism evidence="1 2">
    <name type="scientific">Marinobacterium weihaiense</name>
    <dbReference type="NCBI Taxonomy" id="2851016"/>
    <lineage>
        <taxon>Bacteria</taxon>
        <taxon>Pseudomonadati</taxon>
        <taxon>Pseudomonadota</taxon>
        <taxon>Gammaproteobacteria</taxon>
        <taxon>Oceanospirillales</taxon>
        <taxon>Oceanospirillaceae</taxon>
        <taxon>Marinobacterium</taxon>
    </lineage>
</organism>